<dbReference type="CDD" id="cd10440">
    <property type="entry name" value="GIY-YIG_COG3680"/>
    <property type="match status" value="1"/>
</dbReference>
<dbReference type="InterPro" id="IPR000305">
    <property type="entry name" value="GIY-YIG_endonuc"/>
</dbReference>
<evidence type="ECO:0000259" key="1">
    <source>
        <dbReference type="PROSITE" id="PS50164"/>
    </source>
</evidence>
<dbReference type="OrthoDB" id="67448at2"/>
<keyword evidence="3" id="KW-1185">Reference proteome</keyword>
<evidence type="ECO:0000313" key="2">
    <source>
        <dbReference type="EMBL" id="TMM58445.1"/>
    </source>
</evidence>
<feature type="domain" description="GIY-YIG" evidence="1">
    <location>
        <begin position="10"/>
        <end position="101"/>
    </location>
</feature>
<dbReference type="PROSITE" id="PS50164">
    <property type="entry name" value="GIY_YIG"/>
    <property type="match status" value="1"/>
</dbReference>
<proteinExistence type="predicted"/>
<reference evidence="2 3" key="1">
    <citation type="submission" date="2019-05" db="EMBL/GenBank/DDBJ databases">
        <authorList>
            <person name="Zhang J.-Y."/>
            <person name="Feg X."/>
            <person name="Du Z.-J."/>
        </authorList>
    </citation>
    <scope>NUCLEOTIDE SEQUENCE [LARGE SCALE GENOMIC DNA]</scope>
    <source>
        <strain evidence="2 3">RZ26</strain>
    </source>
</reference>
<organism evidence="2 3">
    <name type="scientific">Maribacter algarum</name>
    <name type="common">ex Zhang et al. 2020</name>
    <dbReference type="NCBI Taxonomy" id="2578118"/>
    <lineage>
        <taxon>Bacteria</taxon>
        <taxon>Pseudomonadati</taxon>
        <taxon>Bacteroidota</taxon>
        <taxon>Flavobacteriia</taxon>
        <taxon>Flavobacteriales</taxon>
        <taxon>Flavobacteriaceae</taxon>
        <taxon>Maribacter</taxon>
    </lineage>
</organism>
<dbReference type="RefSeq" id="WP_138656378.1">
    <property type="nucleotide sequence ID" value="NZ_VATY01000001.1"/>
</dbReference>
<evidence type="ECO:0000313" key="3">
    <source>
        <dbReference type="Proteomes" id="UP000310314"/>
    </source>
</evidence>
<protein>
    <recommendedName>
        <fullName evidence="1">GIY-YIG domain-containing protein</fullName>
    </recommendedName>
</protein>
<dbReference type="EMBL" id="VATY01000001">
    <property type="protein sequence ID" value="TMM58445.1"/>
    <property type="molecule type" value="Genomic_DNA"/>
</dbReference>
<comment type="caution">
    <text evidence="2">The sequence shown here is derived from an EMBL/GenBank/DDBJ whole genome shotgun (WGS) entry which is preliminary data.</text>
</comment>
<dbReference type="Proteomes" id="UP000310314">
    <property type="component" value="Unassembled WGS sequence"/>
</dbReference>
<name>A0A5S3PTY5_9FLAO</name>
<accession>A0A5S3PTY5</accession>
<sequence length="240" mass="27427">MFDNNSIEQLGFYVYALIHPETNKPFYIGKGSGNRIFNHKSNALKTDNPNLRLDAIRNIIDSGLEVKHIILRHGLNEKEAFEVEASLIDFGKYIGLDTFNIVEGHHTFDRGLMTSDEVIRRYNAKPLEVLIHPVIIININKKYKKGQSIEAIYESTKQAWVVGAKGRHESKFALAEYRGIIIEVFEIKEWYPVQINGAKIKFRWGFNGIVAKAEIRDVYVNKSIAHTKKPGASNPIKYIL</sequence>
<dbReference type="AlphaFoldDB" id="A0A5S3PTY5"/>
<gene>
    <name evidence="2" type="ORF">FEE95_03165</name>
</gene>
<dbReference type="Pfam" id="PF22945">
    <property type="entry name" value="LEM-3_GIY-YIG"/>
    <property type="match status" value="1"/>
</dbReference>